<reference evidence="1" key="2">
    <citation type="submission" date="2020-09" db="EMBL/GenBank/DDBJ databases">
        <authorList>
            <person name="Sun Q."/>
            <person name="Zhou Y."/>
        </authorList>
    </citation>
    <scope>NUCLEOTIDE SEQUENCE</scope>
    <source>
        <strain evidence="1">CGMCC 1.15178</strain>
    </source>
</reference>
<keyword evidence="2" id="KW-1185">Reference proteome</keyword>
<evidence type="ECO:0000313" key="2">
    <source>
        <dbReference type="Proteomes" id="UP000612456"/>
    </source>
</evidence>
<evidence type="ECO:0000313" key="1">
    <source>
        <dbReference type="EMBL" id="GGD87488.1"/>
    </source>
</evidence>
<accession>A0A917E020</accession>
<organism evidence="1 2">
    <name type="scientific">Paenibacillus nasutitermitis</name>
    <dbReference type="NCBI Taxonomy" id="1652958"/>
    <lineage>
        <taxon>Bacteria</taxon>
        <taxon>Bacillati</taxon>
        <taxon>Bacillota</taxon>
        <taxon>Bacilli</taxon>
        <taxon>Bacillales</taxon>
        <taxon>Paenibacillaceae</taxon>
        <taxon>Paenibacillus</taxon>
    </lineage>
</organism>
<reference evidence="1" key="1">
    <citation type="journal article" date="2014" name="Int. J. Syst. Evol. Microbiol.">
        <title>Complete genome sequence of Corynebacterium casei LMG S-19264T (=DSM 44701T), isolated from a smear-ripened cheese.</title>
        <authorList>
            <consortium name="US DOE Joint Genome Institute (JGI-PGF)"/>
            <person name="Walter F."/>
            <person name="Albersmeier A."/>
            <person name="Kalinowski J."/>
            <person name="Ruckert C."/>
        </authorList>
    </citation>
    <scope>NUCLEOTIDE SEQUENCE</scope>
    <source>
        <strain evidence="1">CGMCC 1.15178</strain>
    </source>
</reference>
<sequence>MYEYGLDLVPYGTSYIRLLLPFKHKSNELITVTSGTDIDDLASDVYIVERLWRPDINLNMAENLIKRIKRARKKLIYTLDDNLLDLAFNRGGAIWPTNEQKNIIRLFAKEADGVIVSTVPLKERFDKFNKKVIVVENAIDDKLQGVEMVRKDQPSDEVVFGYMGTPSHEADLKMILPAIREVLTKNDNVRFEIIGVMEQQYINKVFGNLNVKLLNTTGNVEYPKFRKWMGNTVNWDFALAPLEENRFSKCKSDIKVLDYGILKIPGIYSDVSIYRENVRHLQNGYLTNNDNEHWFEAVEFMIRNKDVRDRLADNVYKYTKTNRTLDVSAHRWGEAVRQIVN</sequence>
<dbReference type="SUPFAM" id="SSF53756">
    <property type="entry name" value="UDP-Glycosyltransferase/glycogen phosphorylase"/>
    <property type="match status" value="1"/>
</dbReference>
<gene>
    <name evidence="1" type="ORF">GCM10010911_52400</name>
</gene>
<dbReference type="AlphaFoldDB" id="A0A917E020"/>
<protein>
    <recommendedName>
        <fullName evidence="3">Glycosyltransferase</fullName>
    </recommendedName>
</protein>
<name>A0A917E020_9BACL</name>
<dbReference type="Gene3D" id="3.40.50.2000">
    <property type="entry name" value="Glycogen Phosphorylase B"/>
    <property type="match status" value="2"/>
</dbReference>
<dbReference type="EMBL" id="BMHP01000004">
    <property type="protein sequence ID" value="GGD87488.1"/>
    <property type="molecule type" value="Genomic_DNA"/>
</dbReference>
<dbReference type="Pfam" id="PF13692">
    <property type="entry name" value="Glyco_trans_1_4"/>
    <property type="match status" value="1"/>
</dbReference>
<dbReference type="Proteomes" id="UP000612456">
    <property type="component" value="Unassembled WGS sequence"/>
</dbReference>
<proteinExistence type="predicted"/>
<comment type="caution">
    <text evidence="1">The sequence shown here is derived from an EMBL/GenBank/DDBJ whole genome shotgun (WGS) entry which is preliminary data.</text>
</comment>
<evidence type="ECO:0008006" key="3">
    <source>
        <dbReference type="Google" id="ProtNLM"/>
    </source>
</evidence>